<keyword evidence="4" id="KW-0963">Cytoplasm</keyword>
<dbReference type="EC" id="3.1.3.5" evidence="4"/>
<dbReference type="HAMAP" id="MF_00060">
    <property type="entry name" value="SurE"/>
    <property type="match status" value="1"/>
</dbReference>
<organism evidence="6 7">
    <name type="scientific">Halopenitus salinus</name>
    <dbReference type="NCBI Taxonomy" id="1198295"/>
    <lineage>
        <taxon>Archaea</taxon>
        <taxon>Methanobacteriati</taxon>
        <taxon>Methanobacteriota</taxon>
        <taxon>Stenosarchaea group</taxon>
        <taxon>Halobacteria</taxon>
        <taxon>Halobacteriales</taxon>
        <taxon>Haloferacaceae</taxon>
        <taxon>Halopenitus</taxon>
    </lineage>
</organism>
<dbReference type="GO" id="GO:0046872">
    <property type="term" value="F:metal ion binding"/>
    <property type="evidence" value="ECO:0007669"/>
    <property type="project" value="UniProtKB-UniRule"/>
</dbReference>
<accession>A0ABD5UVI8</accession>
<dbReference type="Gene3D" id="3.40.1210.10">
    <property type="entry name" value="Survival protein SurE-like phosphatase/nucleotidase"/>
    <property type="match status" value="1"/>
</dbReference>
<dbReference type="GO" id="GO:0000166">
    <property type="term" value="F:nucleotide binding"/>
    <property type="evidence" value="ECO:0007669"/>
    <property type="project" value="UniProtKB-KW"/>
</dbReference>
<keyword evidence="7" id="KW-1185">Reference proteome</keyword>
<dbReference type="GO" id="GO:0005737">
    <property type="term" value="C:cytoplasm"/>
    <property type="evidence" value="ECO:0007669"/>
    <property type="project" value="UniProtKB-SubCell"/>
</dbReference>
<evidence type="ECO:0000256" key="2">
    <source>
        <dbReference type="ARBA" id="ARBA00022723"/>
    </source>
</evidence>
<dbReference type="EMBL" id="JBHSXL010000004">
    <property type="protein sequence ID" value="MFC6892147.1"/>
    <property type="molecule type" value="Genomic_DNA"/>
</dbReference>
<feature type="domain" description="Survival protein SurE-like phosphatase/nucleotidase" evidence="5">
    <location>
        <begin position="6"/>
        <end position="179"/>
    </location>
</feature>
<evidence type="ECO:0000313" key="6">
    <source>
        <dbReference type="EMBL" id="MFC6892147.1"/>
    </source>
</evidence>
<comment type="caution">
    <text evidence="6">The sequence shown here is derived from an EMBL/GenBank/DDBJ whole genome shotgun (WGS) entry which is preliminary data.</text>
</comment>
<evidence type="ECO:0000256" key="1">
    <source>
        <dbReference type="ARBA" id="ARBA00011062"/>
    </source>
</evidence>
<feature type="binding site" evidence="4">
    <location>
        <position position="43"/>
    </location>
    <ligand>
        <name>a divalent metal cation</name>
        <dbReference type="ChEBI" id="CHEBI:60240"/>
    </ligand>
</feature>
<comment type="subcellular location">
    <subcellularLocation>
        <location evidence="4">Cytoplasm</location>
    </subcellularLocation>
</comment>
<dbReference type="RefSeq" id="WP_379741769.1">
    <property type="nucleotide sequence ID" value="NZ_JBHSVN010000001.1"/>
</dbReference>
<evidence type="ECO:0000256" key="3">
    <source>
        <dbReference type="ARBA" id="ARBA00022801"/>
    </source>
</evidence>
<proteinExistence type="inferred from homology"/>
<reference evidence="6 7" key="1">
    <citation type="journal article" date="2019" name="Int. J. Syst. Evol. Microbiol.">
        <title>The Global Catalogue of Microorganisms (GCM) 10K type strain sequencing project: providing services to taxonomists for standard genome sequencing and annotation.</title>
        <authorList>
            <consortium name="The Broad Institute Genomics Platform"/>
            <consortium name="The Broad Institute Genome Sequencing Center for Infectious Disease"/>
            <person name="Wu L."/>
            <person name="Ma J."/>
        </authorList>
    </citation>
    <scope>NUCLEOTIDE SEQUENCE [LARGE SCALE GENOMIC DNA]</scope>
    <source>
        <strain evidence="6 7">SKJ47</strain>
    </source>
</reference>
<dbReference type="GO" id="GO:0008253">
    <property type="term" value="F:5'-nucleotidase activity"/>
    <property type="evidence" value="ECO:0007669"/>
    <property type="project" value="UniProtKB-UniRule"/>
</dbReference>
<dbReference type="SUPFAM" id="SSF64167">
    <property type="entry name" value="SurE-like"/>
    <property type="match status" value="1"/>
</dbReference>
<keyword evidence="2 4" id="KW-0479">Metal-binding</keyword>
<feature type="binding site" evidence="4">
    <location>
        <position position="11"/>
    </location>
    <ligand>
        <name>a divalent metal cation</name>
        <dbReference type="ChEBI" id="CHEBI:60240"/>
    </ligand>
</feature>
<sequence length="286" mass="30070">MSVDRILLTNDDGIDTVGFRALHRTLSKRGYDVVAVAPAADQSSVGRSLSTDVVVHDHELGYAVEGTPADCAVVGLSELVPDADVVVAGCNEGANLGEYVLGRSGTVSAAVEAAFFDVPAIATSMYVPAGEDPSEWSLDLRDFAHASATTGFLVDHAVGAGVFEQVDYLNVNAPMADGETGPNPAERAPIEVTEPSQLYEMDASRTPENGVRLHDRIWDRMETGDLPDPPGTDRRAIVEGRVSVSPLTAPHTSGHHEALDGLAETYESVDAGVEIDADVGTSTSEN</sequence>
<dbReference type="Proteomes" id="UP001596296">
    <property type="component" value="Unassembled WGS sequence"/>
</dbReference>
<dbReference type="Pfam" id="PF01975">
    <property type="entry name" value="SurE"/>
    <property type="match status" value="1"/>
</dbReference>
<dbReference type="InterPro" id="IPR002828">
    <property type="entry name" value="SurE-like_Pase/nucleotidase"/>
</dbReference>
<comment type="function">
    <text evidence="4">Nucleotidase that shows phosphatase activity on nucleoside 5'-monophosphates.</text>
</comment>
<evidence type="ECO:0000259" key="5">
    <source>
        <dbReference type="Pfam" id="PF01975"/>
    </source>
</evidence>
<dbReference type="InterPro" id="IPR036523">
    <property type="entry name" value="SurE-like_sf"/>
</dbReference>
<evidence type="ECO:0000256" key="4">
    <source>
        <dbReference type="HAMAP-Rule" id="MF_00060"/>
    </source>
</evidence>
<evidence type="ECO:0000313" key="7">
    <source>
        <dbReference type="Proteomes" id="UP001596296"/>
    </source>
</evidence>
<dbReference type="InterPro" id="IPR030048">
    <property type="entry name" value="SurE"/>
</dbReference>
<feature type="binding site" evidence="4">
    <location>
        <position position="12"/>
    </location>
    <ligand>
        <name>a divalent metal cation</name>
        <dbReference type="ChEBI" id="CHEBI:60240"/>
    </ligand>
</feature>
<keyword evidence="3 4" id="KW-0378">Hydrolase</keyword>
<dbReference type="NCBIfam" id="TIGR00087">
    <property type="entry name" value="surE"/>
    <property type="match status" value="1"/>
</dbReference>
<dbReference type="PANTHER" id="PTHR30457">
    <property type="entry name" value="5'-NUCLEOTIDASE SURE"/>
    <property type="match status" value="1"/>
</dbReference>
<feature type="binding site" evidence="4">
    <location>
        <position position="91"/>
    </location>
    <ligand>
        <name>a divalent metal cation</name>
        <dbReference type="ChEBI" id="CHEBI:60240"/>
    </ligand>
</feature>
<name>A0ABD5UVI8_9EURY</name>
<comment type="similarity">
    <text evidence="1 4">Belongs to the SurE nucleotidase family.</text>
</comment>
<keyword evidence="4" id="KW-0547">Nucleotide-binding</keyword>
<comment type="catalytic activity">
    <reaction evidence="4">
        <text>a ribonucleoside 5'-phosphate + H2O = a ribonucleoside + phosphate</text>
        <dbReference type="Rhea" id="RHEA:12484"/>
        <dbReference type="ChEBI" id="CHEBI:15377"/>
        <dbReference type="ChEBI" id="CHEBI:18254"/>
        <dbReference type="ChEBI" id="CHEBI:43474"/>
        <dbReference type="ChEBI" id="CHEBI:58043"/>
        <dbReference type="EC" id="3.1.3.5"/>
    </reaction>
</comment>
<gene>
    <name evidence="4 6" type="primary">surE</name>
    <name evidence="6" type="ORF">ACFQE9_05895</name>
</gene>
<dbReference type="AlphaFoldDB" id="A0ABD5UVI8"/>
<protein>
    <recommendedName>
        <fullName evidence="4">5'-nucleotidase SurE</fullName>
        <ecNumber evidence="4">3.1.3.5</ecNumber>
    </recommendedName>
    <alternativeName>
        <fullName evidence="4">Nucleoside 5'-monophosphate phosphohydrolase</fullName>
    </alternativeName>
</protein>
<comment type="cofactor">
    <cofactor evidence="4">
        <name>a divalent metal cation</name>
        <dbReference type="ChEBI" id="CHEBI:60240"/>
    </cofactor>
    <text evidence="4">Binds 1 divalent metal cation per subunit.</text>
</comment>
<dbReference type="PANTHER" id="PTHR30457:SF0">
    <property type="entry name" value="PHOSPHATASE, PUTATIVE (AFU_ORTHOLOGUE AFUA_4G01070)-RELATED"/>
    <property type="match status" value="1"/>
</dbReference>